<gene>
    <name evidence="2" type="ORF">KCU76_g11868</name>
</gene>
<organism evidence="2 3">
    <name type="scientific">Aureobasidium melanogenum</name>
    <name type="common">Aureobasidium pullulans var. melanogenum</name>
    <dbReference type="NCBI Taxonomy" id="46634"/>
    <lineage>
        <taxon>Eukaryota</taxon>
        <taxon>Fungi</taxon>
        <taxon>Dikarya</taxon>
        <taxon>Ascomycota</taxon>
        <taxon>Pezizomycotina</taxon>
        <taxon>Dothideomycetes</taxon>
        <taxon>Dothideomycetidae</taxon>
        <taxon>Dothideales</taxon>
        <taxon>Saccotheciaceae</taxon>
        <taxon>Aureobasidium</taxon>
    </lineage>
</organism>
<name>A0A9P8EB85_AURME</name>
<evidence type="ECO:0000313" key="2">
    <source>
        <dbReference type="EMBL" id="KAG9685208.1"/>
    </source>
</evidence>
<proteinExistence type="predicted"/>
<evidence type="ECO:0000256" key="1">
    <source>
        <dbReference type="SAM" id="MobiDB-lite"/>
    </source>
</evidence>
<feature type="non-terminal residue" evidence="2">
    <location>
        <position position="184"/>
    </location>
</feature>
<comment type="caution">
    <text evidence="2">The sequence shown here is derived from an EMBL/GenBank/DDBJ whole genome shotgun (WGS) entry which is preliminary data.</text>
</comment>
<dbReference type="AlphaFoldDB" id="A0A9P8EB85"/>
<sequence length="184" mass="20085">MGDATLSIRRFKTRRISPELKHAKLKYTINFPDQPAGATVCIAPIRLEISNRTPCSYFDVAVFSTNTYHLTVITVIAINMDPPTREQFMAGVISTGPDGRPLPAGAAAAARMTAAHAAAQEAARQQDEETFSTASTASEEVKREEKKAKKQEGGEHKSLVRRLFGSVGDKVAAALKREQEKKDQ</sequence>
<dbReference type="Proteomes" id="UP000779574">
    <property type="component" value="Unassembled WGS sequence"/>
</dbReference>
<feature type="region of interest" description="Disordered" evidence="1">
    <location>
        <begin position="123"/>
        <end position="161"/>
    </location>
</feature>
<accession>A0A9P8EB85</accession>
<dbReference type="EMBL" id="JAHFXF010000587">
    <property type="protein sequence ID" value="KAG9685208.1"/>
    <property type="molecule type" value="Genomic_DNA"/>
</dbReference>
<feature type="compositionally biased region" description="Basic and acidic residues" evidence="1">
    <location>
        <begin position="139"/>
        <end position="158"/>
    </location>
</feature>
<protein>
    <submittedName>
        <fullName evidence="2">Uncharacterized protein</fullName>
    </submittedName>
</protein>
<dbReference type="OrthoDB" id="3883681at2759"/>
<reference evidence="2" key="2">
    <citation type="submission" date="2021-08" db="EMBL/GenBank/DDBJ databases">
        <authorList>
            <person name="Gostincar C."/>
            <person name="Sun X."/>
            <person name="Song Z."/>
            <person name="Gunde-Cimerman N."/>
        </authorList>
    </citation>
    <scope>NUCLEOTIDE SEQUENCE</scope>
    <source>
        <strain evidence="2">EXF-9911</strain>
    </source>
</reference>
<reference evidence="2" key="1">
    <citation type="journal article" date="2021" name="J Fungi (Basel)">
        <title>Virulence traits and population genomics of the black yeast Aureobasidium melanogenum.</title>
        <authorList>
            <person name="Cernosa A."/>
            <person name="Sun X."/>
            <person name="Gostincar C."/>
            <person name="Fang C."/>
            <person name="Gunde-Cimerman N."/>
            <person name="Song Z."/>
        </authorList>
    </citation>
    <scope>NUCLEOTIDE SEQUENCE</scope>
    <source>
        <strain evidence="2">EXF-9911</strain>
    </source>
</reference>
<evidence type="ECO:0000313" key="3">
    <source>
        <dbReference type="Proteomes" id="UP000779574"/>
    </source>
</evidence>